<dbReference type="PANTHER" id="PTHR44688:SF16">
    <property type="entry name" value="DNA-BINDING TRANSCRIPTIONAL ACTIVATOR DEVR_DOSR"/>
    <property type="match status" value="1"/>
</dbReference>
<dbReference type="PRINTS" id="PR00038">
    <property type="entry name" value="HTHLUXR"/>
</dbReference>
<organism evidence="5 6">
    <name type="scientific">Psychromonas marina</name>
    <dbReference type="NCBI Taxonomy" id="88364"/>
    <lineage>
        <taxon>Bacteria</taxon>
        <taxon>Pseudomonadati</taxon>
        <taxon>Pseudomonadota</taxon>
        <taxon>Gammaproteobacteria</taxon>
        <taxon>Alteromonadales</taxon>
        <taxon>Psychromonadaceae</taxon>
        <taxon>Psychromonas</taxon>
    </lineage>
</organism>
<dbReference type="SUPFAM" id="SSF46894">
    <property type="entry name" value="C-terminal effector domain of the bipartite response regulators"/>
    <property type="match status" value="1"/>
</dbReference>
<dbReference type="Pfam" id="PF00196">
    <property type="entry name" value="GerE"/>
    <property type="match status" value="1"/>
</dbReference>
<dbReference type="SMART" id="SM00421">
    <property type="entry name" value="HTH_LUXR"/>
    <property type="match status" value="1"/>
</dbReference>
<dbReference type="InterPro" id="IPR016032">
    <property type="entry name" value="Sig_transdc_resp-reg_C-effctor"/>
</dbReference>
<accession>A0ABQ6DXN1</accession>
<dbReference type="Proteomes" id="UP001157353">
    <property type="component" value="Unassembled WGS sequence"/>
</dbReference>
<keyword evidence="1" id="KW-0805">Transcription regulation</keyword>
<dbReference type="RefSeq" id="WP_284203027.1">
    <property type="nucleotide sequence ID" value="NZ_BSPQ01000002.1"/>
</dbReference>
<evidence type="ECO:0000313" key="5">
    <source>
        <dbReference type="EMBL" id="GLS89902.1"/>
    </source>
</evidence>
<evidence type="ECO:0000256" key="1">
    <source>
        <dbReference type="ARBA" id="ARBA00023015"/>
    </source>
</evidence>
<gene>
    <name evidence="5" type="ORF">GCM10007916_09690</name>
</gene>
<keyword evidence="2" id="KW-0238">DNA-binding</keyword>
<dbReference type="InterPro" id="IPR000792">
    <property type="entry name" value="Tscrpt_reg_LuxR_C"/>
</dbReference>
<evidence type="ECO:0000256" key="2">
    <source>
        <dbReference type="ARBA" id="ARBA00023125"/>
    </source>
</evidence>
<sequence length="280" mass="31788">MELDKYSQALIALTDSVGSASFYQNINTLISCIIDFDELLVMQFNKTANAKLHYRYGIEGTPNQLQGEDAWKYLSRLYVLDPFYRVFSDKGEHGFFALKEIAPDEFANLYSSYFNFLTLSDEAGYLFPIDSENALHIDLSRFADSPPFTALELQQLKCLFLPLQDLCQKHLSTIDLNEENAHSNVQDLLLNFGKEILTNKEYQVCQLLLKGHSAKAVASEMNIGYETVKMHKKNIYGKTSLSSQSELLALFINLLQSESLDKGIDHLAKYVSKQQHLTIA</sequence>
<dbReference type="InterPro" id="IPR036388">
    <property type="entry name" value="WH-like_DNA-bd_sf"/>
</dbReference>
<proteinExistence type="predicted"/>
<protein>
    <submittedName>
        <fullName evidence="5">Helix-turn-helix transcriptional regulator</fullName>
    </submittedName>
</protein>
<evidence type="ECO:0000256" key="3">
    <source>
        <dbReference type="ARBA" id="ARBA00023163"/>
    </source>
</evidence>
<dbReference type="CDD" id="cd06170">
    <property type="entry name" value="LuxR_C_like"/>
    <property type="match status" value="1"/>
</dbReference>
<keyword evidence="6" id="KW-1185">Reference proteome</keyword>
<dbReference type="Gene3D" id="1.10.10.10">
    <property type="entry name" value="Winged helix-like DNA-binding domain superfamily/Winged helix DNA-binding domain"/>
    <property type="match status" value="1"/>
</dbReference>
<feature type="domain" description="HTH luxR-type" evidence="4">
    <location>
        <begin position="190"/>
        <end position="255"/>
    </location>
</feature>
<dbReference type="EMBL" id="BSPQ01000002">
    <property type="protein sequence ID" value="GLS89902.1"/>
    <property type="molecule type" value="Genomic_DNA"/>
</dbReference>
<keyword evidence="3" id="KW-0804">Transcription</keyword>
<dbReference type="PROSITE" id="PS51257">
    <property type="entry name" value="PROKAR_LIPOPROTEIN"/>
    <property type="match status" value="1"/>
</dbReference>
<evidence type="ECO:0000259" key="4">
    <source>
        <dbReference type="PROSITE" id="PS50043"/>
    </source>
</evidence>
<dbReference type="PANTHER" id="PTHR44688">
    <property type="entry name" value="DNA-BINDING TRANSCRIPTIONAL ACTIVATOR DEVR_DOSR"/>
    <property type="match status" value="1"/>
</dbReference>
<evidence type="ECO:0000313" key="6">
    <source>
        <dbReference type="Proteomes" id="UP001157353"/>
    </source>
</evidence>
<dbReference type="PROSITE" id="PS50043">
    <property type="entry name" value="HTH_LUXR_2"/>
    <property type="match status" value="1"/>
</dbReference>
<name>A0ABQ6DXN1_9GAMM</name>
<dbReference type="PROSITE" id="PS00622">
    <property type="entry name" value="HTH_LUXR_1"/>
    <property type="match status" value="1"/>
</dbReference>
<reference evidence="6" key="1">
    <citation type="journal article" date="2019" name="Int. J. Syst. Evol. Microbiol.">
        <title>The Global Catalogue of Microorganisms (GCM) 10K type strain sequencing project: providing services to taxonomists for standard genome sequencing and annotation.</title>
        <authorList>
            <consortium name="The Broad Institute Genomics Platform"/>
            <consortium name="The Broad Institute Genome Sequencing Center for Infectious Disease"/>
            <person name="Wu L."/>
            <person name="Ma J."/>
        </authorList>
    </citation>
    <scope>NUCLEOTIDE SEQUENCE [LARGE SCALE GENOMIC DNA]</scope>
    <source>
        <strain evidence="6">NBRC 103166</strain>
    </source>
</reference>
<comment type="caution">
    <text evidence="5">The sequence shown here is derived from an EMBL/GenBank/DDBJ whole genome shotgun (WGS) entry which is preliminary data.</text>
</comment>